<organism evidence="1 2">
    <name type="scientific">Monilinia fructicola</name>
    <name type="common">Brown rot fungus</name>
    <name type="synonym">Ciboria fructicola</name>
    <dbReference type="NCBI Taxonomy" id="38448"/>
    <lineage>
        <taxon>Eukaryota</taxon>
        <taxon>Fungi</taxon>
        <taxon>Dikarya</taxon>
        <taxon>Ascomycota</taxon>
        <taxon>Pezizomycotina</taxon>
        <taxon>Leotiomycetes</taxon>
        <taxon>Helotiales</taxon>
        <taxon>Sclerotiniaceae</taxon>
        <taxon>Monilinia</taxon>
    </lineage>
</organism>
<gene>
    <name evidence="1" type="ORF">EYC84_004305</name>
</gene>
<evidence type="ECO:0000313" key="2">
    <source>
        <dbReference type="Proteomes" id="UP000322873"/>
    </source>
</evidence>
<accession>A0A5M9K4Y8</accession>
<dbReference type="VEuPathDB" id="FungiDB:MFRU_002g03030"/>
<reference evidence="1 2" key="1">
    <citation type="submission" date="2019-06" db="EMBL/GenBank/DDBJ databases">
        <title>Genome Sequence of the Brown Rot Fungal Pathogen Monilinia fructicola.</title>
        <authorList>
            <person name="De Miccolis Angelini R.M."/>
            <person name="Landi L."/>
            <person name="Abate D."/>
            <person name="Pollastro S."/>
            <person name="Romanazzi G."/>
            <person name="Faretra F."/>
        </authorList>
    </citation>
    <scope>NUCLEOTIDE SEQUENCE [LARGE SCALE GENOMIC DNA]</scope>
    <source>
        <strain evidence="1 2">Mfrc123</strain>
    </source>
</reference>
<evidence type="ECO:0000313" key="1">
    <source>
        <dbReference type="EMBL" id="KAA8575092.1"/>
    </source>
</evidence>
<dbReference type="EMBL" id="VICG01000002">
    <property type="protein sequence ID" value="KAA8575092.1"/>
    <property type="molecule type" value="Genomic_DNA"/>
</dbReference>
<proteinExistence type="predicted"/>
<sequence>MEVYKSIYDIMLSKAISYGYAEEQVLDILSASHDRTELVTYVNIPDGEKYWMAERWTWEILYELSTFPGEKPKWKGVEKSTYMSPLVGETANNLQADTVDIPSSTPKASNACRSLPGLQDFRRHVAETYIQRPSSVQAPKMPSMDIPRKY</sequence>
<dbReference type="Proteomes" id="UP000322873">
    <property type="component" value="Unassembled WGS sequence"/>
</dbReference>
<name>A0A5M9K4Y8_MONFR</name>
<dbReference type="AlphaFoldDB" id="A0A5M9K4Y8"/>
<comment type="caution">
    <text evidence="1">The sequence shown here is derived from an EMBL/GenBank/DDBJ whole genome shotgun (WGS) entry which is preliminary data.</text>
</comment>
<keyword evidence="2" id="KW-1185">Reference proteome</keyword>
<protein>
    <submittedName>
        <fullName evidence="1">Uncharacterized protein</fullName>
    </submittedName>
</protein>